<feature type="transmembrane region" description="Helical" evidence="1">
    <location>
        <begin position="103"/>
        <end position="127"/>
    </location>
</feature>
<organism evidence="2 4">
    <name type="scientific">Neisseria dentiae</name>
    <dbReference type="NCBI Taxonomy" id="194197"/>
    <lineage>
        <taxon>Bacteria</taxon>
        <taxon>Pseudomonadati</taxon>
        <taxon>Pseudomonadota</taxon>
        <taxon>Betaproteobacteria</taxon>
        <taxon>Neisseriales</taxon>
        <taxon>Neisseriaceae</taxon>
        <taxon>Neisseria</taxon>
    </lineage>
</organism>
<dbReference type="EMBL" id="MTBO01000006">
    <property type="protein sequence ID" value="OSI17973.1"/>
    <property type="molecule type" value="Genomic_DNA"/>
</dbReference>
<dbReference type="RefSeq" id="WP_085365303.1">
    <property type="nucleotide sequence ID" value="NZ_CAUJPZ010000014.1"/>
</dbReference>
<keyword evidence="4" id="KW-1185">Reference proteome</keyword>
<dbReference type="EMBL" id="MTBO01000004">
    <property type="protein sequence ID" value="OSI18213.1"/>
    <property type="molecule type" value="Genomic_DNA"/>
</dbReference>
<keyword evidence="1" id="KW-0812">Transmembrane</keyword>
<dbReference type="GeneID" id="94581921"/>
<keyword evidence="1" id="KW-0472">Membrane</keyword>
<dbReference type="OrthoDB" id="8608438at2"/>
<accession>A0A1X3DDJ0</accession>
<keyword evidence="1" id="KW-1133">Transmembrane helix</keyword>
<dbReference type="Proteomes" id="UP000193118">
    <property type="component" value="Unassembled WGS sequence"/>
</dbReference>
<dbReference type="STRING" id="194197.BWD09_03260"/>
<dbReference type="AlphaFoldDB" id="A0A1X3DDJ0"/>
<sequence length="174" mass="19089">MNLETKIDRLIQNIVLLQGKNDQRQKLIETAHWKAKSAMDEAGRSLGDTARSIKSLTAGTVASAVEKPLQEFEQGVEKLCREFAVIAAHADKQQREAAKRLKIFQWTAFAALAVAAVISIGSAAFMMKYARQEMIRSEWIADINNAVGKGKLSRCADGSGVCAKIKGKTVRLDK</sequence>
<gene>
    <name evidence="3" type="ORF">BWD09_03260</name>
    <name evidence="2" type="ORF">BWD09_04265</name>
</gene>
<reference evidence="4" key="2">
    <citation type="submission" date="2017-01" db="EMBL/GenBank/DDBJ databases">
        <authorList>
            <person name="Wolfgang W.J."/>
            <person name="Cole J."/>
            <person name="Wroblewski D."/>
            <person name="Mcginnis J."/>
            <person name="Musser K.A."/>
        </authorList>
    </citation>
    <scope>NUCLEOTIDE SEQUENCE [LARGE SCALE GENOMIC DNA]</scope>
    <source>
        <strain evidence="4">DSM 19151</strain>
    </source>
</reference>
<name>A0A1X3DDJ0_9NEIS</name>
<evidence type="ECO:0000313" key="3">
    <source>
        <dbReference type="EMBL" id="OSI18213.1"/>
    </source>
</evidence>
<evidence type="ECO:0000313" key="4">
    <source>
        <dbReference type="Proteomes" id="UP000193118"/>
    </source>
</evidence>
<reference evidence="2" key="1">
    <citation type="submission" date="2017-01" db="EMBL/GenBank/DDBJ databases">
        <authorList>
            <person name="Mah S.A."/>
            <person name="Swanson W.J."/>
            <person name="Moy G.W."/>
            <person name="Vacquier V.D."/>
        </authorList>
    </citation>
    <scope>NUCLEOTIDE SEQUENCE [LARGE SCALE GENOMIC DNA]</scope>
    <source>
        <strain evidence="2">DSM 19151</strain>
    </source>
</reference>
<evidence type="ECO:0000313" key="2">
    <source>
        <dbReference type="EMBL" id="OSI17973.1"/>
    </source>
</evidence>
<protein>
    <submittedName>
        <fullName evidence="2">Uncharacterized protein</fullName>
    </submittedName>
</protein>
<proteinExistence type="predicted"/>
<comment type="caution">
    <text evidence="2">The sequence shown here is derived from an EMBL/GenBank/DDBJ whole genome shotgun (WGS) entry which is preliminary data.</text>
</comment>
<evidence type="ECO:0000256" key="1">
    <source>
        <dbReference type="SAM" id="Phobius"/>
    </source>
</evidence>